<dbReference type="AlphaFoldDB" id="A0A194UX47"/>
<evidence type="ECO:0000256" key="5">
    <source>
        <dbReference type="ARBA" id="ARBA00023125"/>
    </source>
</evidence>
<dbReference type="GO" id="GO:0000976">
    <property type="term" value="F:transcription cis-regulatory region binding"/>
    <property type="evidence" value="ECO:0007669"/>
    <property type="project" value="TreeGrafter"/>
</dbReference>
<dbReference type="GO" id="GO:0008270">
    <property type="term" value="F:zinc ion binding"/>
    <property type="evidence" value="ECO:0007669"/>
    <property type="project" value="InterPro"/>
</dbReference>
<dbReference type="InterPro" id="IPR036610">
    <property type="entry name" value="PEBP-like_sf"/>
</dbReference>
<dbReference type="InterPro" id="IPR036864">
    <property type="entry name" value="Zn2-C6_fun-type_DNA-bd_sf"/>
</dbReference>
<feature type="compositionally biased region" description="Polar residues" evidence="8">
    <location>
        <begin position="319"/>
        <end position="328"/>
    </location>
</feature>
<dbReference type="GO" id="GO:0005634">
    <property type="term" value="C:nucleus"/>
    <property type="evidence" value="ECO:0007669"/>
    <property type="project" value="UniProtKB-SubCell"/>
</dbReference>
<evidence type="ECO:0000256" key="7">
    <source>
        <dbReference type="ARBA" id="ARBA00023242"/>
    </source>
</evidence>
<dbReference type="GO" id="GO:0001216">
    <property type="term" value="F:DNA-binding transcription activator activity"/>
    <property type="evidence" value="ECO:0007669"/>
    <property type="project" value="UniProtKB-ARBA"/>
</dbReference>
<evidence type="ECO:0000313" key="11">
    <source>
        <dbReference type="Proteomes" id="UP000078576"/>
    </source>
</evidence>
<dbReference type="SUPFAM" id="SSF49777">
    <property type="entry name" value="PEBP-like"/>
    <property type="match status" value="1"/>
</dbReference>
<dbReference type="EMBL" id="KN714687">
    <property type="protein sequence ID" value="KUI56265.1"/>
    <property type="molecule type" value="Genomic_DNA"/>
</dbReference>
<dbReference type="InterPro" id="IPR008914">
    <property type="entry name" value="PEBP"/>
</dbReference>
<feature type="compositionally biased region" description="Low complexity" evidence="8">
    <location>
        <begin position="345"/>
        <end position="363"/>
    </location>
</feature>
<dbReference type="Pfam" id="PF01161">
    <property type="entry name" value="PBP"/>
    <property type="match status" value="1"/>
</dbReference>
<keyword evidence="4" id="KW-0805">Transcription regulation</keyword>
<dbReference type="CDD" id="cd00067">
    <property type="entry name" value="GAL4"/>
    <property type="match status" value="1"/>
</dbReference>
<dbReference type="InterPro" id="IPR051089">
    <property type="entry name" value="prtT"/>
</dbReference>
<gene>
    <name evidence="10" type="ORF">VP1G_03592</name>
</gene>
<keyword evidence="11" id="KW-1185">Reference proteome</keyword>
<dbReference type="Gene3D" id="3.90.280.10">
    <property type="entry name" value="PEBP-like"/>
    <property type="match status" value="1"/>
</dbReference>
<keyword evidence="6" id="KW-0804">Transcription</keyword>
<evidence type="ECO:0000256" key="2">
    <source>
        <dbReference type="ARBA" id="ARBA00022723"/>
    </source>
</evidence>
<feature type="region of interest" description="Disordered" evidence="8">
    <location>
        <begin position="266"/>
        <end position="303"/>
    </location>
</feature>
<dbReference type="Gene3D" id="4.10.240.10">
    <property type="entry name" value="Zn(2)-C6 fungal-type DNA-binding domain"/>
    <property type="match status" value="1"/>
</dbReference>
<reference evidence="11" key="1">
    <citation type="submission" date="2014-12" db="EMBL/GenBank/DDBJ databases">
        <title>Genome Sequence of Valsa Canker Pathogens Uncovers a Specific Adaption of Colonization on Woody Bark.</title>
        <authorList>
            <person name="Yin Z."/>
            <person name="Liu H."/>
            <person name="Gao X."/>
            <person name="Li Z."/>
            <person name="Song N."/>
            <person name="Ke X."/>
            <person name="Dai Q."/>
            <person name="Wu Y."/>
            <person name="Sun Y."/>
            <person name="Xu J.-R."/>
            <person name="Kang Z.K."/>
            <person name="Wang L."/>
            <person name="Huang L."/>
        </authorList>
    </citation>
    <scope>NUCLEOTIDE SEQUENCE [LARGE SCALE GENOMIC DNA]</scope>
    <source>
        <strain evidence="11">SXYL134</strain>
    </source>
</reference>
<feature type="compositionally biased region" description="Pro residues" evidence="8">
    <location>
        <begin position="282"/>
        <end position="297"/>
    </location>
</feature>
<keyword evidence="2" id="KW-0479">Metal-binding</keyword>
<dbReference type="SMART" id="SM00066">
    <property type="entry name" value="GAL4"/>
    <property type="match status" value="1"/>
</dbReference>
<dbReference type="FunFam" id="4.10.240.10:FF:000003">
    <property type="entry name" value="C6 transcription factor (Leu3)"/>
    <property type="match status" value="1"/>
</dbReference>
<evidence type="ECO:0000256" key="6">
    <source>
        <dbReference type="ARBA" id="ARBA00023163"/>
    </source>
</evidence>
<evidence type="ECO:0000313" key="10">
    <source>
        <dbReference type="EMBL" id="KUI56265.1"/>
    </source>
</evidence>
<dbReference type="CDD" id="cd00457">
    <property type="entry name" value="PEBP"/>
    <property type="match status" value="1"/>
</dbReference>
<comment type="subcellular location">
    <subcellularLocation>
        <location evidence="1">Nucleus</location>
    </subcellularLocation>
</comment>
<organism evidence="10 11">
    <name type="scientific">Cytospora mali</name>
    <name type="common">Apple Valsa canker fungus</name>
    <name type="synonym">Valsa mali</name>
    <dbReference type="NCBI Taxonomy" id="578113"/>
    <lineage>
        <taxon>Eukaryota</taxon>
        <taxon>Fungi</taxon>
        <taxon>Dikarya</taxon>
        <taxon>Ascomycota</taxon>
        <taxon>Pezizomycotina</taxon>
        <taxon>Sordariomycetes</taxon>
        <taxon>Sordariomycetidae</taxon>
        <taxon>Diaporthales</taxon>
        <taxon>Cytosporaceae</taxon>
        <taxon>Cytospora</taxon>
    </lineage>
</organism>
<feature type="region of interest" description="Disordered" evidence="8">
    <location>
        <begin position="319"/>
        <end position="366"/>
    </location>
</feature>
<accession>A0A194UX47</accession>
<keyword evidence="7" id="KW-0539">Nucleus</keyword>
<dbReference type="InterPro" id="IPR049556">
    <property type="entry name" value="PhiB"/>
</dbReference>
<dbReference type="Proteomes" id="UP000078576">
    <property type="component" value="Unassembled WGS sequence"/>
</dbReference>
<dbReference type="Pfam" id="PF00172">
    <property type="entry name" value="Zn_clus"/>
    <property type="match status" value="1"/>
</dbReference>
<dbReference type="SUPFAM" id="SSF57701">
    <property type="entry name" value="Zn2/Cys6 DNA-binding domain"/>
    <property type="match status" value="1"/>
</dbReference>
<dbReference type="PANTHER" id="PTHR31845:SF21">
    <property type="entry name" value="REGULATORY PROTEIN LEU3"/>
    <property type="match status" value="1"/>
</dbReference>
<dbReference type="STRING" id="694573.A0A194UX47"/>
<name>A0A194UX47_CYTMA</name>
<dbReference type="InterPro" id="IPR001138">
    <property type="entry name" value="Zn2Cys6_DnaBD"/>
</dbReference>
<evidence type="ECO:0000256" key="1">
    <source>
        <dbReference type="ARBA" id="ARBA00004123"/>
    </source>
</evidence>
<dbReference type="PROSITE" id="PS00463">
    <property type="entry name" value="ZN2_CY6_FUNGAL_1"/>
    <property type="match status" value="1"/>
</dbReference>
<dbReference type="PROSITE" id="PS50048">
    <property type="entry name" value="ZN2_CY6_FUNGAL_2"/>
    <property type="match status" value="1"/>
</dbReference>
<dbReference type="GO" id="GO:0000981">
    <property type="term" value="F:DNA-binding transcription factor activity, RNA polymerase II-specific"/>
    <property type="evidence" value="ECO:0007669"/>
    <property type="project" value="InterPro"/>
</dbReference>
<evidence type="ECO:0000256" key="4">
    <source>
        <dbReference type="ARBA" id="ARBA00023015"/>
    </source>
</evidence>
<evidence type="ECO:0000256" key="3">
    <source>
        <dbReference type="ARBA" id="ARBA00022833"/>
    </source>
</evidence>
<keyword evidence="3" id="KW-0862">Zinc</keyword>
<feature type="domain" description="Zn(2)-C6 fungal-type" evidence="9">
    <location>
        <begin position="208"/>
        <end position="241"/>
    </location>
</feature>
<protein>
    <submittedName>
        <fullName evidence="10">Transcriptional regulatory protein SEF1</fullName>
    </submittedName>
</protein>
<proteinExistence type="predicted"/>
<evidence type="ECO:0000259" key="9">
    <source>
        <dbReference type="PROSITE" id="PS50048"/>
    </source>
</evidence>
<dbReference type="CDD" id="cd12148">
    <property type="entry name" value="fungal_TF_MHR"/>
    <property type="match status" value="1"/>
</dbReference>
<dbReference type="PANTHER" id="PTHR31845">
    <property type="entry name" value="FINGER DOMAIN PROTEIN, PUTATIVE-RELATED"/>
    <property type="match status" value="1"/>
</dbReference>
<dbReference type="OrthoDB" id="2341546at2759"/>
<sequence>MTALIEVTLSWIFKNARGRDAHSFFRSPAFADFPEPTIEINSPECGPGSLAKPAQLQMEHSYEGAGKFPTMEWKEPEELKGKVKEWLFVSEDPDAPFAKPNIHGIYGGITVAKTKMEQSDLEILDDSKNLLKGGFHYGMCRKPVVYLGPRPLINHGVHRYFFEIIALSEPLPKELLETKPQPTREQITEAIQAAEQSSPQARIKRNTACISCRDSKVKCNAASVPGQPCQRCAKLKLQCVVDKSHKRVSKRSKFEELVQEVQSIKQAVAPKSSPPTALGQLPLPPIPAPAPPPPPHLPGSRADQPRLYAASSFSPGTSPLASIPSFNNVPPPRSMLDASPASGMTPGQLTTSSSTSGRSSQPRALKSRVFSGQDIDRYFDKYFEQYHPYFPIVRIREPDAIYNSGPVLFWAIVVTACRTADHHGGVFDFLVDAVKKEVWESLSDPPVSLATINALLILSVWPLPTIRFMKDPSPMYVSLLMNSCYLLGIHLGRGDFPNKTYPAYFLSVSDEEAVYSWVGYNIISQRVSTYSGTPSTGQFFNRTIENVLDRTGPIQIPTYFQILLESAAFLHRVGRIMAGNIEEGNGVAHHVVEQLEEDFQKVQRIMSGNISEVDQFTVLSTLLELQVYYFMPTPGFSPEIFKRNALRCHTTAQSVVRLALKLHSDIGFLSHAPHFDVTERHIQEGGSTPDMVVSEALAGVRCCSIQEGDLPVRAAKMMESAWHVRDVLPPTEISQADFIHRMGMGLPLDCIRRWKRQMELMRPDKITPLSGTGADLQTGGGAAAGGGGGAAAAGGSSVGGAGAELLATDPFSRIDWDAFMKDFDWNFDTNMMDTVVA</sequence>
<evidence type="ECO:0000256" key="8">
    <source>
        <dbReference type="SAM" id="MobiDB-lite"/>
    </source>
</evidence>
<keyword evidence="5" id="KW-0238">DNA-binding</keyword>